<dbReference type="PANTHER" id="PTHR33449">
    <property type="entry name" value="NUCLEOID-ASSOCIATED PROTEIN YBAB"/>
    <property type="match status" value="1"/>
</dbReference>
<comment type="subunit">
    <text evidence="2">Homodimer.</text>
</comment>
<keyword evidence="2" id="KW-0963">Cytoplasm</keyword>
<sequence>MLPGMPDFSQILIQAQQMQAEMERAQASLSEQEVTGTAGGGLVTAVLTGGGDLVRLSIDPSVVDPAEVETLEDLIVAAVHDARRAAQDIANDTMGAAANGLAGSLDLSAMGLSLPGFGPESLDQDDDDDDDFEDDEDFDEDDLEEDGLNQDDRGRAEVIEIDVITIDTVVDEGGDDPTGGSPRPLSGPDGR</sequence>
<evidence type="ECO:0000313" key="6">
    <source>
        <dbReference type="Proteomes" id="UP000002218"/>
    </source>
</evidence>
<accession>C8X8B1</accession>
<dbReference type="HOGENOM" id="CLU_1420119_0_0_11"/>
<evidence type="ECO:0000256" key="1">
    <source>
        <dbReference type="ARBA" id="ARBA00023125"/>
    </source>
</evidence>
<feature type="region of interest" description="Disordered" evidence="4">
    <location>
        <begin position="112"/>
        <end position="191"/>
    </location>
</feature>
<dbReference type="GO" id="GO:0003677">
    <property type="term" value="F:DNA binding"/>
    <property type="evidence" value="ECO:0007669"/>
    <property type="project" value="UniProtKB-UniRule"/>
</dbReference>
<reference evidence="6" key="1">
    <citation type="submission" date="2009-09" db="EMBL/GenBank/DDBJ databases">
        <title>The complete genome of Nakamurella multipartita DSM 44233.</title>
        <authorList>
            <consortium name="US DOE Joint Genome Institute (JGI-PGF)"/>
            <person name="Lucas S."/>
            <person name="Copeland A."/>
            <person name="Lapidus A."/>
            <person name="Glavina del Rio T."/>
            <person name="Dalin E."/>
            <person name="Tice H."/>
            <person name="Bruce D."/>
            <person name="Goodwin L."/>
            <person name="Pitluck S."/>
            <person name="Kyrpides N."/>
            <person name="Mavromatis K."/>
            <person name="Ivanova N."/>
            <person name="Ovchinnikova G."/>
            <person name="Sims D."/>
            <person name="Meincke L."/>
            <person name="Brettin T."/>
            <person name="Detter J.C."/>
            <person name="Han C."/>
            <person name="Larimer F."/>
            <person name="Land M."/>
            <person name="Hauser L."/>
            <person name="Markowitz V."/>
            <person name="Cheng J.-F."/>
            <person name="Hugenholtz P."/>
            <person name="Woyke T."/>
            <person name="Wu D."/>
            <person name="Klenk H.-P."/>
            <person name="Eisen J.A."/>
        </authorList>
    </citation>
    <scope>NUCLEOTIDE SEQUENCE [LARGE SCALE GENOMIC DNA]</scope>
    <source>
        <strain evidence="6">ATCC 700099 / DSM 44233 / CIP 104796 / JCM 9543 / NBRC 105858 / Y-104</strain>
    </source>
</reference>
<comment type="subcellular location">
    <subcellularLocation>
        <location evidence="2">Cytoplasm</location>
        <location evidence="2">Nucleoid</location>
    </subcellularLocation>
</comment>
<dbReference type="Pfam" id="PF02575">
    <property type="entry name" value="YbaB_DNA_bd"/>
    <property type="match status" value="1"/>
</dbReference>
<dbReference type="eggNOG" id="COG0718">
    <property type="taxonomic scope" value="Bacteria"/>
</dbReference>
<feature type="compositionally biased region" description="Acidic residues" evidence="4">
    <location>
        <begin position="122"/>
        <end position="149"/>
    </location>
</feature>
<dbReference type="Proteomes" id="UP000002218">
    <property type="component" value="Chromosome"/>
</dbReference>
<dbReference type="HAMAP" id="MF_00274">
    <property type="entry name" value="DNA_YbaB_EbfC"/>
    <property type="match status" value="1"/>
</dbReference>
<dbReference type="AlphaFoldDB" id="C8X8B1"/>
<evidence type="ECO:0000313" key="5">
    <source>
        <dbReference type="EMBL" id="ACV77087.1"/>
    </source>
</evidence>
<dbReference type="InterPro" id="IPR004401">
    <property type="entry name" value="YbaB/EbfC"/>
</dbReference>
<dbReference type="GO" id="GO:0043590">
    <property type="term" value="C:bacterial nucleoid"/>
    <property type="evidence" value="ECO:0007669"/>
    <property type="project" value="UniProtKB-UniRule"/>
</dbReference>
<dbReference type="InParanoid" id="C8X8B1"/>
<dbReference type="Gene3D" id="3.30.1310.10">
    <property type="entry name" value="Nucleoid-associated protein YbaB-like domain"/>
    <property type="match status" value="1"/>
</dbReference>
<organism evidence="5 6">
    <name type="scientific">Nakamurella multipartita (strain ATCC 700099 / DSM 44233 / CIP 104796 / JCM 9543 / NBRC 105858 / Y-104)</name>
    <name type="common">Microsphaera multipartita</name>
    <dbReference type="NCBI Taxonomy" id="479431"/>
    <lineage>
        <taxon>Bacteria</taxon>
        <taxon>Bacillati</taxon>
        <taxon>Actinomycetota</taxon>
        <taxon>Actinomycetes</taxon>
        <taxon>Nakamurellales</taxon>
        <taxon>Nakamurellaceae</taxon>
        <taxon>Nakamurella</taxon>
    </lineage>
</organism>
<dbReference type="FunCoup" id="C8X8B1">
    <property type="interactions" value="37"/>
</dbReference>
<gene>
    <name evidence="5" type="ordered locus">Namu_0672</name>
</gene>
<dbReference type="EMBL" id="CP001737">
    <property type="protein sequence ID" value="ACV77087.1"/>
    <property type="molecule type" value="Genomic_DNA"/>
</dbReference>
<name>C8X8B1_NAKMY</name>
<dbReference type="KEGG" id="nml:Namu_0672"/>
<dbReference type="InterPro" id="IPR036894">
    <property type="entry name" value="YbaB-like_sf"/>
</dbReference>
<comment type="function">
    <text evidence="2">Binds to DNA and alters its conformation. May be involved in regulation of gene expression, nucleoid organization and DNA protection.</text>
</comment>
<dbReference type="PANTHER" id="PTHR33449:SF1">
    <property type="entry name" value="NUCLEOID-ASSOCIATED PROTEIN YBAB"/>
    <property type="match status" value="1"/>
</dbReference>
<dbReference type="OrthoDB" id="9809370at2"/>
<evidence type="ECO:0000256" key="4">
    <source>
        <dbReference type="SAM" id="MobiDB-lite"/>
    </source>
</evidence>
<reference evidence="5 6" key="2">
    <citation type="journal article" date="2010" name="Stand. Genomic Sci.">
        <title>Complete genome sequence of Nakamurella multipartita type strain (Y-104).</title>
        <authorList>
            <person name="Tice H."/>
            <person name="Mayilraj S."/>
            <person name="Sims D."/>
            <person name="Lapidus A."/>
            <person name="Nolan M."/>
            <person name="Lucas S."/>
            <person name="Glavina Del Rio T."/>
            <person name="Copeland A."/>
            <person name="Cheng J.F."/>
            <person name="Meincke L."/>
            <person name="Bruce D."/>
            <person name="Goodwin L."/>
            <person name="Pitluck S."/>
            <person name="Ivanova N."/>
            <person name="Mavromatis K."/>
            <person name="Ovchinnikova G."/>
            <person name="Pati A."/>
            <person name="Chen A."/>
            <person name="Palaniappan K."/>
            <person name="Land M."/>
            <person name="Hauser L."/>
            <person name="Chang Y.J."/>
            <person name="Jeffries C.D."/>
            <person name="Detter J.C."/>
            <person name="Brettin T."/>
            <person name="Rohde M."/>
            <person name="Goker M."/>
            <person name="Bristow J."/>
            <person name="Eisen J.A."/>
            <person name="Markowitz V."/>
            <person name="Hugenholtz P."/>
            <person name="Kyrpides N.C."/>
            <person name="Klenk H.P."/>
            <person name="Chen F."/>
        </authorList>
    </citation>
    <scope>NUCLEOTIDE SEQUENCE [LARGE SCALE GENOMIC DNA]</scope>
    <source>
        <strain evidence="6">ATCC 700099 / DSM 44233 / CIP 104796 / JCM 9543 / NBRC 105858 / Y-104</strain>
    </source>
</reference>
<dbReference type="NCBIfam" id="TIGR00103">
    <property type="entry name" value="DNA_YbaB_EbfC"/>
    <property type="match status" value="1"/>
</dbReference>
<keyword evidence="3" id="KW-0175">Coiled coil</keyword>
<dbReference type="STRING" id="479431.Namu_0672"/>
<protein>
    <recommendedName>
        <fullName evidence="2">Nucleoid-associated protein Namu_0672</fullName>
    </recommendedName>
</protein>
<keyword evidence="1 2" id="KW-0238">DNA-binding</keyword>
<dbReference type="GO" id="GO:0005829">
    <property type="term" value="C:cytosol"/>
    <property type="evidence" value="ECO:0007669"/>
    <property type="project" value="TreeGrafter"/>
</dbReference>
<evidence type="ECO:0000256" key="3">
    <source>
        <dbReference type="SAM" id="Coils"/>
    </source>
</evidence>
<proteinExistence type="inferred from homology"/>
<dbReference type="SUPFAM" id="SSF82607">
    <property type="entry name" value="YbaB-like"/>
    <property type="match status" value="1"/>
</dbReference>
<comment type="similarity">
    <text evidence="2">Belongs to the YbaB/EbfC family.</text>
</comment>
<feature type="coiled-coil region" evidence="3">
    <location>
        <begin position="8"/>
        <end position="35"/>
    </location>
</feature>
<evidence type="ECO:0000256" key="2">
    <source>
        <dbReference type="HAMAP-Rule" id="MF_00274"/>
    </source>
</evidence>
<keyword evidence="6" id="KW-1185">Reference proteome</keyword>